<name>A0A4V6S8F3_9ACTN</name>
<evidence type="ECO:0000313" key="2">
    <source>
        <dbReference type="EMBL" id="THJ75379.1"/>
    </source>
</evidence>
<organism evidence="2 3">
    <name type="scientific">Candidatus Frankia alpina</name>
    <dbReference type="NCBI Taxonomy" id="2699483"/>
    <lineage>
        <taxon>Bacteria</taxon>
        <taxon>Bacillati</taxon>
        <taxon>Actinomycetota</taxon>
        <taxon>Actinomycetes</taxon>
        <taxon>Frankiales</taxon>
        <taxon>Frankiaceae</taxon>
        <taxon>Frankia</taxon>
    </lineage>
</organism>
<protein>
    <submittedName>
        <fullName evidence="2">Uncharacterized protein</fullName>
    </submittedName>
</protein>
<dbReference type="RefSeq" id="WP_136447267.1">
    <property type="nucleotide sequence ID" value="NZ_SSXH01000086.1"/>
</dbReference>
<reference evidence="2 3" key="1">
    <citation type="submission" date="2019-04" db="EMBL/GenBank/DDBJ databases">
        <title>Draft genome sequences for three unisolated Alnus-infective Frankia Sp+ strains, AgTrS, AiOr and AvVan, the first sequenced Frankia strains able to sporulate in-planta.</title>
        <authorList>
            <person name="Bethencourt L."/>
            <person name="Vautrin F."/>
            <person name="Taib N."/>
            <person name="Dubost A."/>
            <person name="Castro-Garcia L."/>
            <person name="Imbaud O."/>
            <person name="Abrouk D."/>
            <person name="Fournier P."/>
            <person name="Briolay J."/>
            <person name="Nguyen A."/>
            <person name="Normand P."/>
            <person name="Fernandez M.P."/>
            <person name="Brochier-Armanet C."/>
            <person name="Herrera-Belaroussi A."/>
        </authorList>
    </citation>
    <scope>NUCLEOTIDE SEQUENCE [LARGE SCALE GENOMIC DNA]</scope>
    <source>
        <strain evidence="2 3">AvVan</strain>
    </source>
</reference>
<comment type="caution">
    <text evidence="2">The sequence shown here is derived from an EMBL/GenBank/DDBJ whole genome shotgun (WGS) entry which is preliminary data.</text>
</comment>
<evidence type="ECO:0000256" key="1">
    <source>
        <dbReference type="SAM" id="MobiDB-lite"/>
    </source>
</evidence>
<feature type="region of interest" description="Disordered" evidence="1">
    <location>
        <begin position="141"/>
        <end position="164"/>
    </location>
</feature>
<proteinExistence type="predicted"/>
<dbReference type="EMBL" id="SSXH01000086">
    <property type="protein sequence ID" value="THJ75379.1"/>
    <property type="molecule type" value="Genomic_DNA"/>
</dbReference>
<accession>A0A4V6S8F3</accession>
<keyword evidence="3" id="KW-1185">Reference proteome</keyword>
<dbReference type="Proteomes" id="UP000305282">
    <property type="component" value="Unassembled WGS sequence"/>
</dbReference>
<dbReference type="AlphaFoldDB" id="A0A4V6S8F3"/>
<sequence>MAGVLSLDELVGLLDRFGTRVEVDLAGAAADGIGPELVAARLAHVLVGAVEAHATRAEDAARRAGAGPEDIGKVALMAFAGAGCAAETDEWALLEWRTTRLAMVLSGLDFTGPFPRQGQIGAGDALVRTIRTVAAALSGMTSAKHAATNPRRRSQNARDAGRALSRAMDALEQAAADAPLHRNLGQLMETAD</sequence>
<gene>
    <name evidence="2" type="ORF">E7Y31_05775</name>
</gene>
<evidence type="ECO:0000313" key="3">
    <source>
        <dbReference type="Proteomes" id="UP000305282"/>
    </source>
</evidence>